<dbReference type="PANTHER" id="PTHR43540">
    <property type="entry name" value="PEROXYUREIDOACRYLATE/UREIDOACRYLATE AMIDOHYDROLASE-RELATED"/>
    <property type="match status" value="1"/>
</dbReference>
<protein>
    <submittedName>
        <fullName evidence="3">Cysteine hydrolase</fullName>
    </submittedName>
</protein>
<dbReference type="InterPro" id="IPR050272">
    <property type="entry name" value="Isochorismatase-like_hydrls"/>
</dbReference>
<dbReference type="InterPro" id="IPR036380">
    <property type="entry name" value="Isochorismatase-like_sf"/>
</dbReference>
<evidence type="ECO:0000259" key="2">
    <source>
        <dbReference type="Pfam" id="PF00857"/>
    </source>
</evidence>
<dbReference type="Pfam" id="PF00857">
    <property type="entry name" value="Isochorismatase"/>
    <property type="match status" value="1"/>
</dbReference>
<keyword evidence="1 3" id="KW-0378">Hydrolase</keyword>
<name>A0A3E4QYM9_9ACTN</name>
<reference evidence="3 4" key="1">
    <citation type="submission" date="2018-08" db="EMBL/GenBank/DDBJ databases">
        <title>A genome reference for cultivated species of the human gut microbiota.</title>
        <authorList>
            <person name="Zou Y."/>
            <person name="Xue W."/>
            <person name="Luo G."/>
        </authorList>
    </citation>
    <scope>NUCLEOTIDE SEQUENCE [LARGE SCALE GENOMIC DNA]</scope>
    <source>
        <strain evidence="3 4">TF08-14</strain>
    </source>
</reference>
<dbReference type="InterPro" id="IPR000868">
    <property type="entry name" value="Isochorismatase-like_dom"/>
</dbReference>
<gene>
    <name evidence="3" type="ORF">DXC81_01030</name>
</gene>
<dbReference type="RefSeq" id="WP_117678782.1">
    <property type="nucleotide sequence ID" value="NZ_CAJJKC010000005.1"/>
</dbReference>
<dbReference type="Gene3D" id="3.40.50.850">
    <property type="entry name" value="Isochorismatase-like"/>
    <property type="match status" value="1"/>
</dbReference>
<sequence length="176" mass="19255">MANDFLIVVDMQNDFVSGSLGTPEAQAIVGAVAQRAEEFEGTVVFTKDTHDKDYLQTQEGAKLPVTHCVRDTPGWELVDELERIRLTRDALVFDKPSFGSLDLAAWLVEQNDVEPIDSIELIGLCTDICVVSNALLIKANLPEVPMRVEAGLCAGVTPQSHQAALDTMRSCQVEVR</sequence>
<dbReference type="PANTHER" id="PTHR43540:SF6">
    <property type="entry name" value="ISOCHORISMATASE-LIKE DOMAIN-CONTAINING PROTEIN"/>
    <property type="match status" value="1"/>
</dbReference>
<evidence type="ECO:0000256" key="1">
    <source>
        <dbReference type="ARBA" id="ARBA00022801"/>
    </source>
</evidence>
<organism evidence="3 4">
    <name type="scientific">Collinsella tanakaei</name>
    <dbReference type="NCBI Taxonomy" id="626935"/>
    <lineage>
        <taxon>Bacteria</taxon>
        <taxon>Bacillati</taxon>
        <taxon>Actinomycetota</taxon>
        <taxon>Coriobacteriia</taxon>
        <taxon>Coriobacteriales</taxon>
        <taxon>Coriobacteriaceae</taxon>
        <taxon>Collinsella</taxon>
    </lineage>
</organism>
<dbReference type="AlphaFoldDB" id="A0A3E4QYM9"/>
<accession>A0A3E4QYM9</accession>
<feature type="domain" description="Isochorismatase-like" evidence="2">
    <location>
        <begin position="6"/>
        <end position="175"/>
    </location>
</feature>
<comment type="caution">
    <text evidence="3">The sequence shown here is derived from an EMBL/GenBank/DDBJ whole genome shotgun (WGS) entry which is preliminary data.</text>
</comment>
<dbReference type="Proteomes" id="UP000260943">
    <property type="component" value="Unassembled WGS sequence"/>
</dbReference>
<dbReference type="SUPFAM" id="SSF52499">
    <property type="entry name" value="Isochorismatase-like hydrolases"/>
    <property type="match status" value="1"/>
</dbReference>
<dbReference type="EMBL" id="QSRJ01000001">
    <property type="protein sequence ID" value="RGL12275.1"/>
    <property type="molecule type" value="Genomic_DNA"/>
</dbReference>
<evidence type="ECO:0000313" key="3">
    <source>
        <dbReference type="EMBL" id="RGL12275.1"/>
    </source>
</evidence>
<proteinExistence type="predicted"/>
<dbReference type="CDD" id="cd00431">
    <property type="entry name" value="cysteine_hydrolases"/>
    <property type="match status" value="1"/>
</dbReference>
<dbReference type="GO" id="GO:0016787">
    <property type="term" value="F:hydrolase activity"/>
    <property type="evidence" value="ECO:0007669"/>
    <property type="project" value="UniProtKB-KW"/>
</dbReference>
<evidence type="ECO:0000313" key="4">
    <source>
        <dbReference type="Proteomes" id="UP000260943"/>
    </source>
</evidence>